<evidence type="ECO:0000313" key="6">
    <source>
        <dbReference type="Proteomes" id="UP000007494"/>
    </source>
</evidence>
<feature type="coiled-coil region" evidence="2">
    <location>
        <begin position="15"/>
        <end position="88"/>
    </location>
</feature>
<dbReference type="GO" id="GO:0005856">
    <property type="term" value="C:cytoskeleton"/>
    <property type="evidence" value="ECO:0007669"/>
    <property type="project" value="UniProtKB-ARBA"/>
</dbReference>
<name>F0V979_NEOCL</name>
<feature type="compositionally biased region" description="Polar residues" evidence="3">
    <location>
        <begin position="322"/>
        <end position="334"/>
    </location>
</feature>
<dbReference type="InterPro" id="IPR051147">
    <property type="entry name" value="CFAP_domain-containing"/>
</dbReference>
<dbReference type="InterPro" id="IPR025252">
    <property type="entry name" value="DUF4200"/>
</dbReference>
<evidence type="ECO:0000313" key="5">
    <source>
        <dbReference type="EMBL" id="CBZ50304.1"/>
    </source>
</evidence>
<dbReference type="VEuPathDB" id="ToxoDB:NCLIV_007780"/>
<feature type="compositionally biased region" description="Low complexity" evidence="3">
    <location>
        <begin position="335"/>
        <end position="349"/>
    </location>
</feature>
<feature type="coiled-coil region" evidence="2">
    <location>
        <begin position="158"/>
        <end position="192"/>
    </location>
</feature>
<dbReference type="OMA" id="DGHHIGD"/>
<feature type="region of interest" description="Disordered" evidence="3">
    <location>
        <begin position="559"/>
        <end position="584"/>
    </location>
</feature>
<dbReference type="Proteomes" id="UP000007494">
    <property type="component" value="Chromosome III"/>
</dbReference>
<dbReference type="Pfam" id="PF13863">
    <property type="entry name" value="DUF4200"/>
    <property type="match status" value="1"/>
</dbReference>
<feature type="compositionally biased region" description="Low complexity" evidence="3">
    <location>
        <begin position="482"/>
        <end position="496"/>
    </location>
</feature>
<dbReference type="RefSeq" id="XP_003880338.1">
    <property type="nucleotide sequence ID" value="XM_003880289.1"/>
</dbReference>
<keyword evidence="6" id="KW-1185">Reference proteome</keyword>
<feature type="compositionally biased region" description="Polar residues" evidence="3">
    <location>
        <begin position="246"/>
        <end position="263"/>
    </location>
</feature>
<feature type="region of interest" description="Disordered" evidence="3">
    <location>
        <begin position="246"/>
        <end position="280"/>
    </location>
</feature>
<dbReference type="PANTHER" id="PTHR21683">
    <property type="entry name" value="COILED-COIL DOMAIN-CONTAINING PROTEIN 42 LIKE-2-LIKE-RELATED"/>
    <property type="match status" value="1"/>
</dbReference>
<evidence type="ECO:0000256" key="2">
    <source>
        <dbReference type="SAM" id="Coils"/>
    </source>
</evidence>
<protein>
    <recommendedName>
        <fullName evidence="4">DUF4200 domain-containing protein</fullName>
    </recommendedName>
</protein>
<evidence type="ECO:0000259" key="4">
    <source>
        <dbReference type="Pfam" id="PF13863"/>
    </source>
</evidence>
<evidence type="ECO:0000256" key="1">
    <source>
        <dbReference type="ARBA" id="ARBA00023054"/>
    </source>
</evidence>
<dbReference type="InParanoid" id="F0V979"/>
<feature type="compositionally biased region" description="Basic and acidic residues" evidence="3">
    <location>
        <begin position="385"/>
        <end position="404"/>
    </location>
</feature>
<organism evidence="5 6">
    <name type="scientific">Neospora caninum (strain Liverpool)</name>
    <dbReference type="NCBI Taxonomy" id="572307"/>
    <lineage>
        <taxon>Eukaryota</taxon>
        <taxon>Sar</taxon>
        <taxon>Alveolata</taxon>
        <taxon>Apicomplexa</taxon>
        <taxon>Conoidasida</taxon>
        <taxon>Coccidia</taxon>
        <taxon>Eucoccidiorida</taxon>
        <taxon>Eimeriorina</taxon>
        <taxon>Sarcocystidae</taxon>
        <taxon>Neospora</taxon>
    </lineage>
</organism>
<gene>
    <name evidence="5" type="ORF">NCLIV_007780</name>
</gene>
<dbReference type="OrthoDB" id="333014at2759"/>
<dbReference type="AlphaFoldDB" id="F0V979"/>
<feature type="domain" description="DUF4200" evidence="4">
    <location>
        <begin position="1"/>
        <end position="110"/>
    </location>
</feature>
<keyword evidence="1 2" id="KW-0175">Coiled coil</keyword>
<feature type="region of interest" description="Disordered" evidence="3">
    <location>
        <begin position="296"/>
        <end position="404"/>
    </location>
</feature>
<dbReference type="eggNOG" id="ENOG502QRZS">
    <property type="taxonomic scope" value="Eukaryota"/>
</dbReference>
<dbReference type="PANTHER" id="PTHR21683:SF2">
    <property type="entry name" value="COILED-COIL DOMAIN-CONTAINING PROTEIN 42 LIKE-2-LIKE"/>
    <property type="match status" value="1"/>
</dbReference>
<reference evidence="6" key="1">
    <citation type="journal article" date="2012" name="PLoS Pathog.">
        <title>Comparative genomics of the apicomplexan parasites Toxoplasma gondii and Neospora caninum: Coccidia differing in host range and transmission strategy.</title>
        <authorList>
            <person name="Reid A.J."/>
            <person name="Vermont S.J."/>
            <person name="Cotton J.A."/>
            <person name="Harris D."/>
            <person name="Hill-Cawthorne G.A."/>
            <person name="Konen-Waisman S."/>
            <person name="Latham S.M."/>
            <person name="Mourier T."/>
            <person name="Norton R."/>
            <person name="Quail M.A."/>
            <person name="Sanders M."/>
            <person name="Shanmugam D."/>
            <person name="Sohal A."/>
            <person name="Wasmuth J.D."/>
            <person name="Brunk B."/>
            <person name="Grigg M.E."/>
            <person name="Howard J.C."/>
            <person name="Parkinson J."/>
            <person name="Roos D.S."/>
            <person name="Trees A.J."/>
            <person name="Berriman M."/>
            <person name="Pain A."/>
            <person name="Wastling J.M."/>
        </authorList>
    </citation>
    <scope>NUCLEOTIDE SEQUENCE [LARGE SCALE GENOMIC DNA]</scope>
    <source>
        <strain evidence="6">Liverpool</strain>
    </source>
</reference>
<evidence type="ECO:0000256" key="3">
    <source>
        <dbReference type="SAM" id="MobiDB-lite"/>
    </source>
</evidence>
<proteinExistence type="predicted"/>
<feature type="region of interest" description="Disordered" evidence="3">
    <location>
        <begin position="473"/>
        <end position="516"/>
    </location>
</feature>
<accession>F0V979</accession>
<dbReference type="GeneID" id="13441330"/>
<dbReference type="EMBL" id="FR823383">
    <property type="protein sequence ID" value="CBZ50304.1"/>
    <property type="molecule type" value="Genomic_DNA"/>
</dbReference>
<sequence>MHEVDQALARHKEYYAKEEEQFRIKEAQLKDKEAQLQLQLNRFNKFVDTNEEKRRRAEKRAAAEREIIKEKERTIATLKVVVEQMEAKEQKLEAGVKRYKKFEEFLAAVMHVRDEFQEISDIMSRYDLLQSVNGTLVKKEADINRRADRIRSSYQMYKKDAANEVLEKNNAVAALQRELEMCEKDKSSKQGQAEELLSHASEEALYFGQLLLSIDNLFQRCTQQRPNIQHANQLVKRLLRRQVATPETNASFPAPPSGNSFGLSGSPRDPSHPVSASGDCRVDSATMGVAKSSVNVVLAPPGGPSTKILGRQSTAPRPASVSAGSGNERQGTGESSARQAANRQAAPQSLANSGPTLAAGTKSAVALSPMKAEGSSETPRNAGGKRRDSKQAEKGRNAEEQDEQKHLCDDAVQMLGVVAYYMKDFKDICDILTKSRRQQQKAGKTVNVSLGYSRTDDVVEFVTLRDVYAMKGSGGSGGGQGSSDALSSGSSQASALPRKSKDGHQANPASWKDVSDTERRQRELVCDLLRTIPVYAVVSTETQQLVPAVFPAHTEISRDEVVPPHAKQGKSENATQGKKQSRRRELEKLLHQEFEALRRLEQRQGVGKARGLGLFFLSHRDAEVYLRHVQSQTAETALPVPLSGRPTSLAIATTSLANVYPLLLPPHPTDLPTKLTAWSLAAGASHMGEGSRASLSAVLRRALFGRRTANRLGNWVDLDEERTQDLVSRFILVPDTAQLAILLEEGGAEAVLVGTPLFFISRSPRIPWGLLAEPSASSPGSFLLYLNRRDADRALAKTEALGKRPWWRKLGRRPLAVHRTSLESFLEAFAANAAVLASAPSQSPFLLVPAFDSFRRSEEQRRKADAQSKGLFPVLVSPLTRLLASNPALRYLEWRRRKFTRDWLQPLFRRDRKQEGNGQHIGDLLPEDA</sequence>